<organism evidence="2 3">
    <name type="scientific">Dorea hominis</name>
    <dbReference type="NCBI Taxonomy" id="2763040"/>
    <lineage>
        <taxon>Bacteria</taxon>
        <taxon>Bacillati</taxon>
        <taxon>Bacillota</taxon>
        <taxon>Clostridia</taxon>
        <taxon>Lachnospirales</taxon>
        <taxon>Lachnospiraceae</taxon>
        <taxon>Dorea</taxon>
    </lineage>
</organism>
<protein>
    <submittedName>
        <fullName evidence="2">Uncharacterized protein</fullName>
    </submittedName>
</protein>
<keyword evidence="1" id="KW-0812">Transmembrane</keyword>
<accession>A0ABR7ETD1</accession>
<proteinExistence type="predicted"/>
<evidence type="ECO:0000313" key="2">
    <source>
        <dbReference type="EMBL" id="MBC5664607.1"/>
    </source>
</evidence>
<dbReference type="RefSeq" id="WP_186855561.1">
    <property type="nucleotide sequence ID" value="NZ_JACOOY010000005.1"/>
</dbReference>
<comment type="caution">
    <text evidence="2">The sequence shown here is derived from an EMBL/GenBank/DDBJ whole genome shotgun (WGS) entry which is preliminary data.</text>
</comment>
<keyword evidence="1" id="KW-0472">Membrane</keyword>
<reference evidence="2 3" key="1">
    <citation type="submission" date="2020-08" db="EMBL/GenBank/DDBJ databases">
        <title>Genome public.</title>
        <authorList>
            <person name="Liu C."/>
            <person name="Sun Q."/>
        </authorList>
    </citation>
    <scope>NUCLEOTIDE SEQUENCE [LARGE SCALE GENOMIC DNA]</scope>
    <source>
        <strain evidence="2 3">NSJ-36</strain>
    </source>
</reference>
<dbReference type="Proteomes" id="UP000647235">
    <property type="component" value="Unassembled WGS sequence"/>
</dbReference>
<keyword evidence="3" id="KW-1185">Reference proteome</keyword>
<keyword evidence="1" id="KW-1133">Transmembrane helix</keyword>
<feature type="transmembrane region" description="Helical" evidence="1">
    <location>
        <begin position="7"/>
        <end position="33"/>
    </location>
</feature>
<evidence type="ECO:0000313" key="3">
    <source>
        <dbReference type="Proteomes" id="UP000647235"/>
    </source>
</evidence>
<evidence type="ECO:0000256" key="1">
    <source>
        <dbReference type="SAM" id="Phobius"/>
    </source>
</evidence>
<dbReference type="EMBL" id="JACOOY010000005">
    <property type="protein sequence ID" value="MBC5664607.1"/>
    <property type="molecule type" value="Genomic_DNA"/>
</dbReference>
<name>A0ABR7ETD1_9FIRM</name>
<sequence length="175" mass="20329">MKVKKKWICIIVGIIFIFYLILIIFFNIFPIYLNSAVMKNDYAESVSDDKAWKIYLIPDSLGFVRGYIIPKENHMPKEITVLTKEYGSFDKATTKMYIADDLETPAEKNILKGEKVYDFIEAESGAEEKTEIPIIIKWTNKSNQLIESKATIKYDKWNAYGWFTTLKVKLGLDVF</sequence>
<gene>
    <name evidence="2" type="ORF">H8S07_04835</name>
</gene>